<feature type="compositionally biased region" description="Polar residues" evidence="1">
    <location>
        <begin position="266"/>
        <end position="279"/>
    </location>
</feature>
<dbReference type="Proteomes" id="UP000680067">
    <property type="component" value="Unassembled WGS sequence"/>
</dbReference>
<dbReference type="RefSeq" id="WP_212688013.1">
    <property type="nucleotide sequence ID" value="NZ_JAGSPN010000007.1"/>
</dbReference>
<dbReference type="AlphaFoldDB" id="A0A941I8C1"/>
<dbReference type="InterPro" id="IPR009228">
    <property type="entry name" value="Capsid_scaffold_GpO"/>
</dbReference>
<sequence>MSKKYKSKFFRVAVEGATTDGRVIARNWIEQMAKNFDPAKYGARIWLEHIRGTMPDSTFRAYGDVTAVKAEEITIDGAKKLALFAQIEPTPDLVAMTKARQKIYTSVEINEKFADTGEAYLVGLGVTDSPASLGTEVLAFAAQNPSVNPFATRKASPDNLFSAATETVLEFDEIDPSSTETTTLSTKVKELLKRFGSKSRVDDERFNDITQAVESLLEHTEQQEARFSEATAQISALQESLNTMSTEFASLKQQLENEPENHHQRPPSTGGNGTQQTDC</sequence>
<comment type="caution">
    <text evidence="2">The sequence shown here is derived from an EMBL/GenBank/DDBJ whole genome shotgun (WGS) entry which is preliminary data.</text>
</comment>
<feature type="region of interest" description="Disordered" evidence="1">
    <location>
        <begin position="250"/>
        <end position="279"/>
    </location>
</feature>
<name>A0A941I8C1_9BURK</name>
<accession>A0A941I8C1</accession>
<dbReference type="Pfam" id="PF05929">
    <property type="entry name" value="Phage_GPO"/>
    <property type="match status" value="1"/>
</dbReference>
<keyword evidence="3" id="KW-1185">Reference proteome</keyword>
<evidence type="ECO:0000256" key="1">
    <source>
        <dbReference type="SAM" id="MobiDB-lite"/>
    </source>
</evidence>
<proteinExistence type="predicted"/>
<reference evidence="2" key="1">
    <citation type="submission" date="2021-04" db="EMBL/GenBank/DDBJ databases">
        <title>novel species isolated from subtropical streams in China.</title>
        <authorList>
            <person name="Lu H."/>
        </authorList>
    </citation>
    <scope>NUCLEOTIDE SEQUENCE</scope>
    <source>
        <strain evidence="2">LFS511W</strain>
    </source>
</reference>
<evidence type="ECO:0000313" key="3">
    <source>
        <dbReference type="Proteomes" id="UP000680067"/>
    </source>
</evidence>
<gene>
    <name evidence="2" type="ORF">KDM89_11180</name>
</gene>
<evidence type="ECO:0000313" key="2">
    <source>
        <dbReference type="EMBL" id="MBR7782708.1"/>
    </source>
</evidence>
<organism evidence="2 3">
    <name type="scientific">Undibacterium luofuense</name>
    <dbReference type="NCBI Taxonomy" id="2828733"/>
    <lineage>
        <taxon>Bacteria</taxon>
        <taxon>Pseudomonadati</taxon>
        <taxon>Pseudomonadota</taxon>
        <taxon>Betaproteobacteria</taxon>
        <taxon>Burkholderiales</taxon>
        <taxon>Oxalobacteraceae</taxon>
        <taxon>Undibacterium</taxon>
    </lineage>
</organism>
<dbReference type="EMBL" id="JAGSPN010000007">
    <property type="protein sequence ID" value="MBR7782708.1"/>
    <property type="molecule type" value="Genomic_DNA"/>
</dbReference>
<protein>
    <submittedName>
        <fullName evidence="2">GPO family capsid scaffolding protein</fullName>
    </submittedName>
</protein>